<evidence type="ECO:0000313" key="2">
    <source>
        <dbReference type="EMBL" id="SJZ33992.1"/>
    </source>
</evidence>
<keyword evidence="3" id="KW-1185">Reference proteome</keyword>
<gene>
    <name evidence="2" type="ORF">SAMN02745191_0100</name>
</gene>
<sequence>MQYLNLLGILVVIVGFALKLDSFLIIIVATAVTAVIANIDIVTLLETCGSVFVANRSMLIFIIVMLATGTLERNGLKQAAANLISKIKGATPGALIGAYGVIRAIFGAFNVGIGGIAGFVRPVLIPMTEGAIESKGDEVNEEHLEQVKGMASGIENISWFFCQVLVVGGSGALLVQSTLKGLGYEVALIDLALVEIPVAIVAVGFACAYYFLKDKKLIKKYYNKGGK</sequence>
<keyword evidence="1" id="KW-1133">Transmembrane helix</keyword>
<keyword evidence="1" id="KW-0472">Membrane</keyword>
<reference evidence="3" key="1">
    <citation type="submission" date="2017-02" db="EMBL/GenBank/DDBJ databases">
        <authorList>
            <person name="Varghese N."/>
            <person name="Submissions S."/>
        </authorList>
    </citation>
    <scope>NUCLEOTIDE SEQUENCE [LARGE SCALE GENOMIC DNA]</scope>
    <source>
        <strain evidence="3">ATCC 25662</strain>
    </source>
</reference>
<evidence type="ECO:0000313" key="3">
    <source>
        <dbReference type="Proteomes" id="UP000243297"/>
    </source>
</evidence>
<dbReference type="OrthoDB" id="80065at2"/>
<feature type="transmembrane region" description="Helical" evidence="1">
    <location>
        <begin position="157"/>
        <end position="175"/>
    </location>
</feature>
<dbReference type="Proteomes" id="UP000243297">
    <property type="component" value="Unassembled WGS sequence"/>
</dbReference>
<dbReference type="STRING" id="118967.SAMN02745191_0100"/>
<organism evidence="2 3">
    <name type="scientific">Anaerorhabdus furcosa</name>
    <dbReference type="NCBI Taxonomy" id="118967"/>
    <lineage>
        <taxon>Bacteria</taxon>
        <taxon>Bacillati</taxon>
        <taxon>Bacillota</taxon>
        <taxon>Erysipelotrichia</taxon>
        <taxon>Erysipelotrichales</taxon>
        <taxon>Erysipelotrichaceae</taxon>
        <taxon>Anaerorhabdus</taxon>
    </lineage>
</organism>
<feature type="transmembrane region" description="Helical" evidence="1">
    <location>
        <begin position="49"/>
        <end position="68"/>
    </location>
</feature>
<feature type="transmembrane region" description="Helical" evidence="1">
    <location>
        <begin position="7"/>
        <end position="37"/>
    </location>
</feature>
<proteinExistence type="predicted"/>
<dbReference type="InterPro" id="IPR010374">
    <property type="entry name" value="DUF969"/>
</dbReference>
<evidence type="ECO:0000256" key="1">
    <source>
        <dbReference type="SAM" id="Phobius"/>
    </source>
</evidence>
<feature type="transmembrane region" description="Helical" evidence="1">
    <location>
        <begin position="187"/>
        <end position="212"/>
    </location>
</feature>
<protein>
    <submittedName>
        <fullName evidence="2">Uncharacterized membrane protein</fullName>
    </submittedName>
</protein>
<dbReference type="EMBL" id="FUWY01000001">
    <property type="protein sequence ID" value="SJZ33992.1"/>
    <property type="molecule type" value="Genomic_DNA"/>
</dbReference>
<accession>A0A1T4JUT6</accession>
<keyword evidence="1" id="KW-0812">Transmembrane</keyword>
<dbReference type="Pfam" id="PF06149">
    <property type="entry name" value="DUF969"/>
    <property type="match status" value="1"/>
</dbReference>
<dbReference type="AlphaFoldDB" id="A0A1T4JUT6"/>
<dbReference type="RefSeq" id="WP_078710567.1">
    <property type="nucleotide sequence ID" value="NZ_FUWY01000001.1"/>
</dbReference>
<name>A0A1T4JUT6_9FIRM</name>